<accession>A0A9P5TKE1</accession>
<protein>
    <submittedName>
        <fullName evidence="1">Uncharacterized protein</fullName>
    </submittedName>
</protein>
<proteinExistence type="predicted"/>
<comment type="caution">
    <text evidence="1">The sequence shown here is derived from an EMBL/GenBank/DDBJ whole genome shotgun (WGS) entry which is preliminary data.</text>
</comment>
<dbReference type="EMBL" id="JADNYJ010000070">
    <property type="protein sequence ID" value="KAF8891913.1"/>
    <property type="molecule type" value="Genomic_DNA"/>
</dbReference>
<gene>
    <name evidence="1" type="ORF">CPB84DRAFT_1748786</name>
</gene>
<keyword evidence="2" id="KW-1185">Reference proteome</keyword>
<evidence type="ECO:0000313" key="1">
    <source>
        <dbReference type="EMBL" id="KAF8891913.1"/>
    </source>
</evidence>
<evidence type="ECO:0000313" key="2">
    <source>
        <dbReference type="Proteomes" id="UP000724874"/>
    </source>
</evidence>
<dbReference type="Proteomes" id="UP000724874">
    <property type="component" value="Unassembled WGS sequence"/>
</dbReference>
<name>A0A9P5TKE1_GYMJU</name>
<sequence length="197" mass="23045">MDSMWSTPPGLHVDFALLYCSMFNSDKSPYGLHVDSTSWKSDSMWTPPSSSGLLDHLVPSMWTPCGLHVLYLEKVDSTWNTWVEVKYTGFEYWYCNIEKEKKEKLNITSSLHHVQGRQHMVSMSHAYLIPLKKRRLCNNPFIDLEADVDDDEDDESDLPDIEDELDEEEELWDYQQAHEQLCTEDSDKQWESFIARA</sequence>
<dbReference type="AlphaFoldDB" id="A0A9P5TKE1"/>
<reference evidence="1" key="1">
    <citation type="submission" date="2020-11" db="EMBL/GenBank/DDBJ databases">
        <authorList>
            <consortium name="DOE Joint Genome Institute"/>
            <person name="Ahrendt S."/>
            <person name="Riley R."/>
            <person name="Andreopoulos W."/>
            <person name="LaButti K."/>
            <person name="Pangilinan J."/>
            <person name="Ruiz-duenas F.J."/>
            <person name="Barrasa J.M."/>
            <person name="Sanchez-Garcia M."/>
            <person name="Camarero S."/>
            <person name="Miyauchi S."/>
            <person name="Serrano A."/>
            <person name="Linde D."/>
            <person name="Babiker R."/>
            <person name="Drula E."/>
            <person name="Ayuso-Fernandez I."/>
            <person name="Pacheco R."/>
            <person name="Padilla G."/>
            <person name="Ferreira P."/>
            <person name="Barriuso J."/>
            <person name="Kellner H."/>
            <person name="Castanera R."/>
            <person name="Alfaro M."/>
            <person name="Ramirez L."/>
            <person name="Pisabarro A.G."/>
            <person name="Kuo A."/>
            <person name="Tritt A."/>
            <person name="Lipzen A."/>
            <person name="He G."/>
            <person name="Yan M."/>
            <person name="Ng V."/>
            <person name="Cullen D."/>
            <person name="Martin F."/>
            <person name="Rosso M.-N."/>
            <person name="Henrissat B."/>
            <person name="Hibbett D."/>
            <person name="Martinez A.T."/>
            <person name="Grigoriev I.V."/>
        </authorList>
    </citation>
    <scope>NUCLEOTIDE SEQUENCE</scope>
    <source>
        <strain evidence="1">AH 44721</strain>
    </source>
</reference>
<organism evidence="1 2">
    <name type="scientific">Gymnopilus junonius</name>
    <name type="common">Spectacular rustgill mushroom</name>
    <name type="synonym">Gymnopilus spectabilis subsp. junonius</name>
    <dbReference type="NCBI Taxonomy" id="109634"/>
    <lineage>
        <taxon>Eukaryota</taxon>
        <taxon>Fungi</taxon>
        <taxon>Dikarya</taxon>
        <taxon>Basidiomycota</taxon>
        <taxon>Agaricomycotina</taxon>
        <taxon>Agaricomycetes</taxon>
        <taxon>Agaricomycetidae</taxon>
        <taxon>Agaricales</taxon>
        <taxon>Agaricineae</taxon>
        <taxon>Hymenogastraceae</taxon>
        <taxon>Gymnopilus</taxon>
    </lineage>
</organism>